<dbReference type="Pfam" id="PF00480">
    <property type="entry name" value="ROK"/>
    <property type="match status" value="1"/>
</dbReference>
<dbReference type="Gene3D" id="3.30.420.40">
    <property type="match status" value="2"/>
</dbReference>
<evidence type="ECO:0000313" key="2">
    <source>
        <dbReference type="EMBL" id="MDN3713585.1"/>
    </source>
</evidence>
<dbReference type="SUPFAM" id="SSF53067">
    <property type="entry name" value="Actin-like ATPase domain"/>
    <property type="match status" value="1"/>
</dbReference>
<evidence type="ECO:0000256" key="1">
    <source>
        <dbReference type="ARBA" id="ARBA00006479"/>
    </source>
</evidence>
<dbReference type="Proteomes" id="UP001243846">
    <property type="component" value="Unassembled WGS sequence"/>
</dbReference>
<accession>A0ABT8DA69</accession>
<proteinExistence type="inferred from homology"/>
<comment type="similarity">
    <text evidence="1">Belongs to the ROK (NagC/XylR) family.</text>
</comment>
<gene>
    <name evidence="2" type="ORF">QWZ10_20885</name>
</gene>
<dbReference type="PANTHER" id="PTHR18964">
    <property type="entry name" value="ROK (REPRESSOR, ORF, KINASE) FAMILY"/>
    <property type="match status" value="1"/>
</dbReference>
<dbReference type="PANTHER" id="PTHR18964:SF149">
    <property type="entry name" value="BIFUNCTIONAL UDP-N-ACETYLGLUCOSAMINE 2-EPIMERASE_N-ACETYLMANNOSAMINE KINASE"/>
    <property type="match status" value="1"/>
</dbReference>
<comment type="caution">
    <text evidence="2">The sequence shown here is derived from an EMBL/GenBank/DDBJ whole genome shotgun (WGS) entry which is preliminary data.</text>
</comment>
<dbReference type="InterPro" id="IPR000600">
    <property type="entry name" value="ROK"/>
</dbReference>
<dbReference type="EMBL" id="JAUFRC010000002">
    <property type="protein sequence ID" value="MDN3713585.1"/>
    <property type="molecule type" value="Genomic_DNA"/>
</dbReference>
<evidence type="ECO:0000313" key="3">
    <source>
        <dbReference type="Proteomes" id="UP001243846"/>
    </source>
</evidence>
<reference evidence="3" key="1">
    <citation type="journal article" date="2019" name="Int. J. Syst. Evol. Microbiol.">
        <title>The Global Catalogue of Microorganisms (GCM) 10K type strain sequencing project: providing services to taxonomists for standard genome sequencing and annotation.</title>
        <authorList>
            <consortium name="The Broad Institute Genomics Platform"/>
            <consortium name="The Broad Institute Genome Sequencing Center for Infectious Disease"/>
            <person name="Wu L."/>
            <person name="Ma J."/>
        </authorList>
    </citation>
    <scope>NUCLEOTIDE SEQUENCE [LARGE SCALE GENOMIC DNA]</scope>
    <source>
        <strain evidence="3">CECT 8482</strain>
    </source>
</reference>
<keyword evidence="3" id="KW-1185">Reference proteome</keyword>
<protein>
    <submittedName>
        <fullName evidence="2">ROK family protein</fullName>
    </submittedName>
</protein>
<sequence>MLEAALPWPVTLENKVTAMAFAEAVRARRADHHTMLYLYLDQGLGAAFIREGRGAAFSGRDALELGHIRVETPGRPCECGLSGCFETVLTADMIRSSDHEILGGAWPSWPSNSRISSTFSRPSAWFWAGAGAAFARGARLSWRCDPCAGHAACAGADRIPPEPARAGCDLAGRGGCRARPLYYSGGTL</sequence>
<organism evidence="2 3">
    <name type="scientific">Paracoccus cavernae</name>
    <dbReference type="NCBI Taxonomy" id="1571207"/>
    <lineage>
        <taxon>Bacteria</taxon>
        <taxon>Pseudomonadati</taxon>
        <taxon>Pseudomonadota</taxon>
        <taxon>Alphaproteobacteria</taxon>
        <taxon>Rhodobacterales</taxon>
        <taxon>Paracoccaceae</taxon>
        <taxon>Paracoccus</taxon>
    </lineage>
</organism>
<name>A0ABT8DA69_9RHOB</name>
<dbReference type="InterPro" id="IPR043129">
    <property type="entry name" value="ATPase_NBD"/>
</dbReference>